<dbReference type="NCBIfam" id="NF045487">
    <property type="entry name" value="ASRP"/>
    <property type="match status" value="1"/>
</dbReference>
<dbReference type="RefSeq" id="WP_008414224.1">
    <property type="nucleotide sequence ID" value="NZ_AOHV01000008.1"/>
</dbReference>
<proteinExistence type="inferred from homology"/>
<evidence type="ECO:0000256" key="4">
    <source>
        <dbReference type="SAM" id="MobiDB-lite"/>
    </source>
</evidence>
<comment type="caution">
    <text evidence="5">The sequence shown here is derived from an EMBL/GenBank/DDBJ whole genome shotgun (WGS) entry which is preliminary data.</text>
</comment>
<feature type="coiled-coil region" evidence="3">
    <location>
        <begin position="381"/>
        <end position="546"/>
    </location>
</feature>
<dbReference type="PATRIC" id="fig|795797.19.peg.417"/>
<name>L9VV92_HALJB</name>
<dbReference type="PANTHER" id="PTHR32114">
    <property type="entry name" value="ABC TRANSPORTER ABCH.3"/>
    <property type="match status" value="1"/>
</dbReference>
<feature type="compositionally biased region" description="Basic and acidic residues" evidence="4">
    <location>
        <begin position="160"/>
        <end position="174"/>
    </location>
</feature>
<dbReference type="EMBL" id="AOHV01000008">
    <property type="protein sequence ID" value="ELY40912.1"/>
    <property type="molecule type" value="Genomic_DNA"/>
</dbReference>
<evidence type="ECO:0000313" key="6">
    <source>
        <dbReference type="Proteomes" id="UP000011645"/>
    </source>
</evidence>
<dbReference type="Gene3D" id="3.40.50.300">
    <property type="entry name" value="P-loop containing nucleotide triphosphate hydrolases"/>
    <property type="match status" value="2"/>
</dbReference>
<dbReference type="SUPFAM" id="SSF52540">
    <property type="entry name" value="P-loop containing nucleoside triphosphate hydrolases"/>
    <property type="match status" value="2"/>
</dbReference>
<evidence type="ECO:0000313" key="5">
    <source>
        <dbReference type="EMBL" id="ELY40912.1"/>
    </source>
</evidence>
<dbReference type="PANTHER" id="PTHR32114:SF2">
    <property type="entry name" value="ABC TRANSPORTER ABCH.3"/>
    <property type="match status" value="1"/>
</dbReference>
<accession>L9VV92</accession>
<dbReference type="AlphaFoldDB" id="L9VV92"/>
<organism evidence="5 6">
    <name type="scientific">Halalkalicoccus jeotgali (strain DSM 18796 / CECT 7217 / JCM 14584 / KCTC 4019 / B3)</name>
    <dbReference type="NCBI Taxonomy" id="795797"/>
    <lineage>
        <taxon>Archaea</taxon>
        <taxon>Methanobacteriati</taxon>
        <taxon>Methanobacteriota</taxon>
        <taxon>Stenosarchaea group</taxon>
        <taxon>Halobacteria</taxon>
        <taxon>Halobacteriales</taxon>
        <taxon>Halococcaceae</taxon>
        <taxon>Halalkalicoccus</taxon>
    </lineage>
</organism>
<gene>
    <name evidence="5" type="ORF">C497_02487</name>
</gene>
<sequence length="677" mass="75946">MPSLQNTPAAVDVEHIGGINSTSVEFTPGVTVLAGRNATNRTSFLQALMAALGSDRASLKGDADQGRVSLALDDETYTRELTRTDTGVAFAGDPYLEEAQLADLFAFLLESNPARRAVVRNEDLRELILRPVDVEEIEARISQLQAEKRGIDTQLSELSDASRERDSLEEEHARVTNQLETTEAELEEARNSLETAQQSTSDSESTGSDQLDSLRNAQSQLEDVTYDLETEQESVASLEAEQSELEAEQSELEAELEELSVIDEDEVDDLASQIEQIRGRKRELDEIISQLQTVIQFNEQITEEGVTDLLGGEEPSGTEADGGVIQFNEQITEEGVTDLLGGEEPSGTEADGGAITDQLLADQSDDVTCWTCGSQVGTEQIESTVSRLQDLRQEKVERRNELTRELEELTAQRKEYTSTRDERAELERALETAVAELTDRTDRISELEARREELVEKIEDLESAVEADEDDEDLLAAQKEVTQLELKRDRLERKQNALAEDIENLEEQLAERDQLEARREEINAELEELRTRIERIEREAIEAFNKHMETVVDLLDYGNLARIWLEYRNPKTSGNATFELHVTRQTDDDTTYEDSVGHLSESEREVTGLVLALAGYLVHNVHEEMPFILLDSLEAIDSERIAQLVEYLKEYASYIVVALLSEDANALDDDYQRVAEI</sequence>
<dbReference type="InterPro" id="IPR027417">
    <property type="entry name" value="P-loop_NTPase"/>
</dbReference>
<evidence type="ECO:0000256" key="1">
    <source>
        <dbReference type="ARBA" id="ARBA00023054"/>
    </source>
</evidence>
<dbReference type="Proteomes" id="UP000011645">
    <property type="component" value="Unassembled WGS sequence"/>
</dbReference>
<feature type="compositionally biased region" description="Polar residues" evidence="4">
    <location>
        <begin position="192"/>
        <end position="212"/>
    </location>
</feature>
<evidence type="ECO:0000256" key="2">
    <source>
        <dbReference type="ARBA" id="ARBA00049666"/>
    </source>
</evidence>
<reference evidence="5 6" key="1">
    <citation type="journal article" date="2014" name="PLoS Genet.">
        <title>Phylogenetically driven sequencing of extremely halophilic archaea reveals strategies for static and dynamic osmo-response.</title>
        <authorList>
            <person name="Becker E.A."/>
            <person name="Seitzer P.M."/>
            <person name="Tritt A."/>
            <person name="Larsen D."/>
            <person name="Krusor M."/>
            <person name="Yao A.I."/>
            <person name="Wu D."/>
            <person name="Madern D."/>
            <person name="Eisen J.A."/>
            <person name="Darling A.E."/>
            <person name="Facciotti M.T."/>
        </authorList>
    </citation>
    <scope>NUCLEOTIDE SEQUENCE [LARGE SCALE GENOMIC DNA]</scope>
    <source>
        <strain evidence="6">DSM 18796 / CECT 7217 / JCM 14584 / KCTC 4019 / B3</strain>
    </source>
</reference>
<keyword evidence="6" id="KW-1185">Reference proteome</keyword>
<keyword evidence="1 3" id="KW-0175">Coiled coil</keyword>
<evidence type="ECO:0000256" key="3">
    <source>
        <dbReference type="SAM" id="Coils"/>
    </source>
</evidence>
<comment type="similarity">
    <text evidence="2">Belongs to the Sph1/Sph2 family.</text>
</comment>
<feature type="region of interest" description="Disordered" evidence="4">
    <location>
        <begin position="155"/>
        <end position="212"/>
    </location>
</feature>
<protein>
    <submittedName>
        <fullName evidence="5">Kinetochore-Ndc80 complex, subunit Spc25</fullName>
    </submittedName>
</protein>